<dbReference type="Proteomes" id="UP000484015">
    <property type="component" value="Unassembled WGS sequence"/>
</dbReference>
<sequence length="75" mass="8750">MSYWEEYFNAWLAWHEAVLRYQAELQSLMLTKDPSEKQLQELRKEVIARRDAMKSAAATVDQQAAPNHRKQNGTA</sequence>
<keyword evidence="3" id="KW-1185">Reference proteome</keyword>
<reference evidence="2 3" key="1">
    <citation type="submission" date="2019-11" db="EMBL/GenBank/DDBJ databases">
        <title>Type strains purchased from KCTC, JCM and DSMZ.</title>
        <authorList>
            <person name="Lu H."/>
        </authorList>
    </citation>
    <scope>NUCLEOTIDE SEQUENCE [LARGE SCALE GENOMIC DNA]</scope>
    <source>
        <strain evidence="2 3">KCTC 42409</strain>
    </source>
</reference>
<gene>
    <name evidence="2" type="ORF">GM668_23160</name>
</gene>
<name>A0A6L6Q5M4_9BURK</name>
<evidence type="ECO:0000256" key="1">
    <source>
        <dbReference type="SAM" id="MobiDB-lite"/>
    </source>
</evidence>
<organism evidence="2 3">
    <name type="scientific">Pseudoduganella ginsengisoli</name>
    <dbReference type="NCBI Taxonomy" id="1462440"/>
    <lineage>
        <taxon>Bacteria</taxon>
        <taxon>Pseudomonadati</taxon>
        <taxon>Pseudomonadota</taxon>
        <taxon>Betaproteobacteria</taxon>
        <taxon>Burkholderiales</taxon>
        <taxon>Oxalobacteraceae</taxon>
        <taxon>Telluria group</taxon>
        <taxon>Pseudoduganella</taxon>
    </lineage>
</organism>
<protein>
    <recommendedName>
        <fullName evidence="4">Poly(3-hydroxyalkanoate) polymerase subunit PhaE</fullName>
    </recommendedName>
</protein>
<dbReference type="EMBL" id="WNLA01000019">
    <property type="protein sequence ID" value="MTW04980.1"/>
    <property type="molecule type" value="Genomic_DNA"/>
</dbReference>
<evidence type="ECO:0000313" key="3">
    <source>
        <dbReference type="Proteomes" id="UP000484015"/>
    </source>
</evidence>
<dbReference type="RefSeq" id="WP_155441330.1">
    <property type="nucleotide sequence ID" value="NZ_WNLA01000019.1"/>
</dbReference>
<evidence type="ECO:0000313" key="2">
    <source>
        <dbReference type="EMBL" id="MTW04980.1"/>
    </source>
</evidence>
<proteinExistence type="predicted"/>
<comment type="caution">
    <text evidence="2">The sequence shown here is derived from an EMBL/GenBank/DDBJ whole genome shotgun (WGS) entry which is preliminary data.</text>
</comment>
<accession>A0A6L6Q5M4</accession>
<evidence type="ECO:0008006" key="4">
    <source>
        <dbReference type="Google" id="ProtNLM"/>
    </source>
</evidence>
<feature type="region of interest" description="Disordered" evidence="1">
    <location>
        <begin position="53"/>
        <end position="75"/>
    </location>
</feature>
<dbReference type="AlphaFoldDB" id="A0A6L6Q5M4"/>